<evidence type="ECO:0000256" key="7">
    <source>
        <dbReference type="ARBA" id="ARBA00023136"/>
    </source>
</evidence>
<evidence type="ECO:0000313" key="12">
    <source>
        <dbReference type="Proteomes" id="UP000522663"/>
    </source>
</evidence>
<dbReference type="GO" id="GO:0005615">
    <property type="term" value="C:extracellular space"/>
    <property type="evidence" value="ECO:0007669"/>
    <property type="project" value="TreeGrafter"/>
</dbReference>
<dbReference type="PANTHER" id="PTHR16675">
    <property type="entry name" value="MHC CLASS I-RELATED"/>
    <property type="match status" value="1"/>
</dbReference>
<evidence type="ECO:0000256" key="8">
    <source>
        <dbReference type="ARBA" id="ARBA00023157"/>
    </source>
</evidence>
<feature type="non-terminal residue" evidence="11">
    <location>
        <position position="77"/>
    </location>
</feature>
<dbReference type="AlphaFoldDB" id="A0A7K9Z4H4"/>
<dbReference type="InterPro" id="IPR011162">
    <property type="entry name" value="MHC_I/II-like_Ag-recog"/>
</dbReference>
<dbReference type="EMBL" id="VXAB01015232">
    <property type="protein sequence ID" value="NXJ16717.1"/>
    <property type="molecule type" value="Genomic_DNA"/>
</dbReference>
<keyword evidence="6" id="KW-1133">Transmembrane helix</keyword>
<dbReference type="GO" id="GO:0009897">
    <property type="term" value="C:external side of plasma membrane"/>
    <property type="evidence" value="ECO:0007669"/>
    <property type="project" value="TreeGrafter"/>
</dbReference>
<keyword evidence="4" id="KW-0732">Signal</keyword>
<keyword evidence="7" id="KW-0472">Membrane</keyword>
<keyword evidence="5" id="KW-0391">Immunity</keyword>
<evidence type="ECO:0000256" key="3">
    <source>
        <dbReference type="ARBA" id="ARBA00022692"/>
    </source>
</evidence>
<dbReference type="GO" id="GO:0042612">
    <property type="term" value="C:MHC class I protein complex"/>
    <property type="evidence" value="ECO:0007669"/>
    <property type="project" value="UniProtKB-KW"/>
</dbReference>
<feature type="domain" description="MHC class I-like antigen recognition-like" evidence="10">
    <location>
        <begin position="1"/>
        <end position="77"/>
    </location>
</feature>
<evidence type="ECO:0000256" key="4">
    <source>
        <dbReference type="ARBA" id="ARBA00022729"/>
    </source>
</evidence>
<feature type="non-terminal residue" evidence="11">
    <location>
        <position position="1"/>
    </location>
</feature>
<evidence type="ECO:0000313" key="11">
    <source>
        <dbReference type="EMBL" id="NXJ16717.1"/>
    </source>
</evidence>
<dbReference type="GO" id="GO:0006955">
    <property type="term" value="P:immune response"/>
    <property type="evidence" value="ECO:0007669"/>
    <property type="project" value="TreeGrafter"/>
</dbReference>
<evidence type="ECO:0000256" key="2">
    <source>
        <dbReference type="ARBA" id="ARBA00022451"/>
    </source>
</evidence>
<dbReference type="InterPro" id="IPR050208">
    <property type="entry name" value="MHC_class-I_related"/>
</dbReference>
<evidence type="ECO:0000256" key="9">
    <source>
        <dbReference type="ARBA" id="ARBA00023180"/>
    </source>
</evidence>
<dbReference type="Gene3D" id="3.30.500.10">
    <property type="entry name" value="MHC class I-like antigen recognition-like"/>
    <property type="match status" value="1"/>
</dbReference>
<name>A0A7K9Z4H4_9GALL</name>
<evidence type="ECO:0000259" key="10">
    <source>
        <dbReference type="Pfam" id="PF00129"/>
    </source>
</evidence>
<comment type="subcellular location">
    <subcellularLocation>
        <location evidence="1">Membrane</location>
        <topology evidence="1">Single-pass type I membrane protein</topology>
    </subcellularLocation>
</comment>
<keyword evidence="12" id="KW-1185">Reference proteome</keyword>
<dbReference type="InterPro" id="IPR011161">
    <property type="entry name" value="MHC_I-like_Ag-recog"/>
</dbReference>
<comment type="caution">
    <text evidence="11">The sequence shown here is derived from an EMBL/GenBank/DDBJ whole genome shotgun (WGS) entry which is preliminary data.</text>
</comment>
<dbReference type="GO" id="GO:0002474">
    <property type="term" value="P:antigen processing and presentation of peptide antigen via MHC class I"/>
    <property type="evidence" value="ECO:0007669"/>
    <property type="project" value="UniProtKB-KW"/>
</dbReference>
<dbReference type="OrthoDB" id="8936120at2759"/>
<keyword evidence="2" id="KW-0490">MHC I</keyword>
<accession>A0A7K9Z4H4</accession>
<gene>
    <name evidence="11" type="primary">Ha1f_2</name>
    <name evidence="11" type="ORF">ODOGUJ_R15179</name>
</gene>
<evidence type="ECO:0000256" key="6">
    <source>
        <dbReference type="ARBA" id="ARBA00022989"/>
    </source>
</evidence>
<dbReference type="Pfam" id="PF00129">
    <property type="entry name" value="MHC_I"/>
    <property type="match status" value="1"/>
</dbReference>
<sequence>SLRYFHTAMTDPGPGMPWFVDVGYVDGEIFVHYDSTTRKYAPRTKWMAANVEQQYWDELTRIAQRSEQTDCMNLNRL</sequence>
<dbReference type="InterPro" id="IPR037055">
    <property type="entry name" value="MHC_I-like_Ag-recog_sf"/>
</dbReference>
<dbReference type="Proteomes" id="UP000522663">
    <property type="component" value="Unassembled WGS sequence"/>
</dbReference>
<keyword evidence="9" id="KW-0325">Glycoprotein</keyword>
<organism evidence="11 12">
    <name type="scientific">Odontophorus gujanensis</name>
    <name type="common">marbled wood quail</name>
    <dbReference type="NCBI Taxonomy" id="886794"/>
    <lineage>
        <taxon>Eukaryota</taxon>
        <taxon>Metazoa</taxon>
        <taxon>Chordata</taxon>
        <taxon>Craniata</taxon>
        <taxon>Vertebrata</taxon>
        <taxon>Euteleostomi</taxon>
        <taxon>Archelosauria</taxon>
        <taxon>Archosauria</taxon>
        <taxon>Dinosauria</taxon>
        <taxon>Saurischia</taxon>
        <taxon>Theropoda</taxon>
        <taxon>Coelurosauria</taxon>
        <taxon>Aves</taxon>
        <taxon>Neognathae</taxon>
        <taxon>Galloanserae</taxon>
        <taxon>Galliformes</taxon>
        <taxon>Odontophoridae</taxon>
        <taxon>Odontophorus</taxon>
    </lineage>
</organism>
<keyword evidence="3" id="KW-0812">Transmembrane</keyword>
<reference evidence="11 12" key="1">
    <citation type="submission" date="2019-09" db="EMBL/GenBank/DDBJ databases">
        <title>Bird 10,000 Genomes (B10K) Project - Family phase.</title>
        <authorList>
            <person name="Zhang G."/>
        </authorList>
    </citation>
    <scope>NUCLEOTIDE SEQUENCE [LARGE SCALE GENOMIC DNA]</scope>
    <source>
        <strain evidence="11">B10K-DU-001-53</strain>
        <tissue evidence="11">Muscle</tissue>
    </source>
</reference>
<protein>
    <submittedName>
        <fullName evidence="11">HA1F protein</fullName>
    </submittedName>
</protein>
<keyword evidence="8" id="KW-1015">Disulfide bond</keyword>
<evidence type="ECO:0000256" key="5">
    <source>
        <dbReference type="ARBA" id="ARBA00022859"/>
    </source>
</evidence>
<dbReference type="SUPFAM" id="SSF54452">
    <property type="entry name" value="MHC antigen-recognition domain"/>
    <property type="match status" value="1"/>
</dbReference>
<evidence type="ECO:0000256" key="1">
    <source>
        <dbReference type="ARBA" id="ARBA00004479"/>
    </source>
</evidence>
<dbReference type="PANTHER" id="PTHR16675:SF242">
    <property type="entry name" value="MAJOR HISTOCOMPATIBILITY COMPLEX CLASS I-RELATED GENE PROTEIN"/>
    <property type="match status" value="1"/>
</dbReference>
<proteinExistence type="predicted"/>